<dbReference type="EMBL" id="JBHSXQ010000014">
    <property type="protein sequence ID" value="MFC6907249.1"/>
    <property type="molecule type" value="Genomic_DNA"/>
</dbReference>
<evidence type="ECO:0000313" key="2">
    <source>
        <dbReference type="EMBL" id="MFC6907249.1"/>
    </source>
</evidence>
<reference evidence="3" key="3">
    <citation type="submission" date="2024-09" db="EMBL/GenBank/DDBJ databases">
        <authorList>
            <person name="Sun Q."/>
        </authorList>
    </citation>
    <scope>NUCLEOTIDE SEQUENCE</scope>
    <source>
        <strain evidence="3">CGMCC 1.15793</strain>
    </source>
</reference>
<evidence type="ECO:0000313" key="3">
    <source>
        <dbReference type="EMBL" id="MFC6907276.1"/>
    </source>
</evidence>
<dbReference type="EMBL" id="JBHSXQ010000015">
    <property type="protein sequence ID" value="MFC6907276.1"/>
    <property type="molecule type" value="Genomic_DNA"/>
</dbReference>
<name>A0ABD5VC31_9EURY</name>
<keyword evidence="4" id="KW-1185">Reference proteome</keyword>
<protein>
    <submittedName>
        <fullName evidence="3">Uncharacterized protein</fullName>
    </submittedName>
</protein>
<dbReference type="Gene3D" id="1.20.58.60">
    <property type="match status" value="1"/>
</dbReference>
<sequence length="215" mass="24040">MTATADATDSRTVEQLIQTVEDLRDTVEQQADRINELETELADYRAHNERDKAEIRQKIAEVENQQTDAPSEDTTPGVDTEKDPSKNSETPLERICTLPEHVADRELTTNQERARFIARDIQDYAEKAPAGLVIDSRAIKRVLTASEGKRPHTQTVARVMNFLDDLGKEDVQQKKRRGKKLIVIDPEAATRYTAHHDRCDGEGGPTHAEGVISSG</sequence>
<feature type="region of interest" description="Disordered" evidence="1">
    <location>
        <begin position="193"/>
        <end position="215"/>
    </location>
</feature>
<dbReference type="AlphaFoldDB" id="A0ABD5VC31"/>
<dbReference type="Proteomes" id="UP001596312">
    <property type="component" value="Unassembled WGS sequence"/>
</dbReference>
<feature type="compositionally biased region" description="Polar residues" evidence="1">
    <location>
        <begin position="63"/>
        <end position="74"/>
    </location>
</feature>
<evidence type="ECO:0000256" key="1">
    <source>
        <dbReference type="SAM" id="MobiDB-lite"/>
    </source>
</evidence>
<proteinExistence type="predicted"/>
<dbReference type="RefSeq" id="WP_340605852.1">
    <property type="nucleotide sequence ID" value="NZ_JBBMXV010000014.1"/>
</dbReference>
<feature type="region of interest" description="Disordered" evidence="1">
    <location>
        <begin position="42"/>
        <end position="92"/>
    </location>
</feature>
<comment type="caution">
    <text evidence="3">The sequence shown here is derived from an EMBL/GenBank/DDBJ whole genome shotgun (WGS) entry which is preliminary data.</text>
</comment>
<feature type="compositionally biased region" description="Basic and acidic residues" evidence="1">
    <location>
        <begin position="42"/>
        <end position="61"/>
    </location>
</feature>
<gene>
    <name evidence="2" type="ORF">ACFQGH_18895</name>
    <name evidence="3" type="ORF">ACFQGH_19030</name>
</gene>
<accession>A0ABD5VC31</accession>
<reference evidence="3" key="1">
    <citation type="journal article" date="2014" name="Int. J. Syst. Evol. Microbiol.">
        <title>Complete genome sequence of Corynebacterium casei LMG S-19264T (=DSM 44701T), isolated from a smear-ripened cheese.</title>
        <authorList>
            <consortium name="US DOE Joint Genome Institute (JGI-PGF)"/>
            <person name="Walter F."/>
            <person name="Albersmeier A."/>
            <person name="Kalinowski J."/>
            <person name="Ruckert C."/>
        </authorList>
    </citation>
    <scope>NUCLEOTIDE SEQUENCE [LARGE SCALE GENOMIC DNA]</scope>
    <source>
        <strain evidence="3">CGMCC 1.15793</strain>
    </source>
</reference>
<reference evidence="4" key="2">
    <citation type="journal article" date="2019" name="Int. J. Syst. Evol. Microbiol.">
        <title>The Global Catalogue of Microorganisms (GCM) 10K type strain sequencing project: providing services to taxonomists for standard genome sequencing and annotation.</title>
        <authorList>
            <consortium name="The Broad Institute Genomics Platform"/>
            <consortium name="The Broad Institute Genome Sequencing Center for Infectious Disease"/>
            <person name="Wu L."/>
            <person name="Ma J."/>
        </authorList>
    </citation>
    <scope>NUCLEOTIDE SEQUENCE [LARGE SCALE GENOMIC DNA]</scope>
    <source>
        <strain evidence="4">CGMCC 1.3240</strain>
    </source>
</reference>
<evidence type="ECO:0000313" key="4">
    <source>
        <dbReference type="Proteomes" id="UP001596312"/>
    </source>
</evidence>
<organism evidence="3 4">
    <name type="scientific">Halalkalicoccus tibetensis</name>
    <dbReference type="NCBI Taxonomy" id="175632"/>
    <lineage>
        <taxon>Archaea</taxon>
        <taxon>Methanobacteriati</taxon>
        <taxon>Methanobacteriota</taxon>
        <taxon>Stenosarchaea group</taxon>
        <taxon>Halobacteria</taxon>
        <taxon>Halobacteriales</taxon>
        <taxon>Halococcaceae</taxon>
        <taxon>Halalkalicoccus</taxon>
    </lineage>
</organism>